<name>A0A4C1ZJV3_EUMVA</name>
<dbReference type="Proteomes" id="UP000299102">
    <property type="component" value="Unassembled WGS sequence"/>
</dbReference>
<proteinExistence type="predicted"/>
<keyword evidence="2" id="KW-1185">Reference proteome</keyword>
<dbReference type="OrthoDB" id="6277246at2759"/>
<comment type="caution">
    <text evidence="1">The sequence shown here is derived from an EMBL/GenBank/DDBJ whole genome shotgun (WGS) entry which is preliminary data.</text>
</comment>
<protein>
    <submittedName>
        <fullName evidence="1">Uncharacterized protein</fullName>
    </submittedName>
</protein>
<dbReference type="EMBL" id="BGZK01001901">
    <property type="protein sequence ID" value="GBP88038.1"/>
    <property type="molecule type" value="Genomic_DNA"/>
</dbReference>
<gene>
    <name evidence="1" type="ORF">EVAR_61873_1</name>
</gene>
<sequence length="309" mass="33587">MDGRIRTAARASTCALGRAAVVCSCRLVGLRSIRVRTLAIDPMLASTQNADGHFARPANWCDTRASILAIGGTCAPNVGVDSCVRNICAIIFCVMPIHTFGQDMRAMFMSFINMSSLYHHIRKVHQKEENKKLNDTTVELTFPVDNEPDWTIVDNNFSLSNEDDTSGPEWHAARTHCTWPLAPIRPSVPTPPASSSGVNAGDNGDTNGEAYVVDSNDVQVELFDNSDSNIYTVRSDLFLHANAIHSEDSEGGDGPSGACEDGLELVLLPPPALDLDPPPSHLMQEELMYADTVDESSFQVLLLNSDEIN</sequence>
<evidence type="ECO:0000313" key="1">
    <source>
        <dbReference type="EMBL" id="GBP88038.1"/>
    </source>
</evidence>
<evidence type="ECO:0000313" key="2">
    <source>
        <dbReference type="Proteomes" id="UP000299102"/>
    </source>
</evidence>
<accession>A0A4C1ZJV3</accession>
<reference evidence="1 2" key="1">
    <citation type="journal article" date="2019" name="Commun. Biol.">
        <title>The bagworm genome reveals a unique fibroin gene that provides high tensile strength.</title>
        <authorList>
            <person name="Kono N."/>
            <person name="Nakamura H."/>
            <person name="Ohtoshi R."/>
            <person name="Tomita M."/>
            <person name="Numata K."/>
            <person name="Arakawa K."/>
        </authorList>
    </citation>
    <scope>NUCLEOTIDE SEQUENCE [LARGE SCALE GENOMIC DNA]</scope>
</reference>
<dbReference type="AlphaFoldDB" id="A0A4C1ZJV3"/>
<organism evidence="1 2">
    <name type="scientific">Eumeta variegata</name>
    <name type="common">Bagworm moth</name>
    <name type="synonym">Eumeta japonica</name>
    <dbReference type="NCBI Taxonomy" id="151549"/>
    <lineage>
        <taxon>Eukaryota</taxon>
        <taxon>Metazoa</taxon>
        <taxon>Ecdysozoa</taxon>
        <taxon>Arthropoda</taxon>
        <taxon>Hexapoda</taxon>
        <taxon>Insecta</taxon>
        <taxon>Pterygota</taxon>
        <taxon>Neoptera</taxon>
        <taxon>Endopterygota</taxon>
        <taxon>Lepidoptera</taxon>
        <taxon>Glossata</taxon>
        <taxon>Ditrysia</taxon>
        <taxon>Tineoidea</taxon>
        <taxon>Psychidae</taxon>
        <taxon>Oiketicinae</taxon>
        <taxon>Eumeta</taxon>
    </lineage>
</organism>